<protein>
    <submittedName>
        <fullName evidence="1">Uncharacterized protein</fullName>
    </submittedName>
</protein>
<dbReference type="EnsemblMetazoa" id="GPPI036898-RA">
    <property type="protein sequence ID" value="GPPI036898-PA"/>
    <property type="gene ID" value="GPPI036898"/>
</dbReference>
<proteinExistence type="predicted"/>
<reference evidence="2" key="1">
    <citation type="submission" date="2015-01" db="EMBL/GenBank/DDBJ databases">
        <authorList>
            <person name="Aksoy S."/>
            <person name="Warren W."/>
            <person name="Wilson R.K."/>
        </authorList>
    </citation>
    <scope>NUCLEOTIDE SEQUENCE [LARGE SCALE GENOMIC DNA]</scope>
    <source>
        <strain evidence="2">IAEA</strain>
    </source>
</reference>
<dbReference type="Proteomes" id="UP000092460">
    <property type="component" value="Unassembled WGS sequence"/>
</dbReference>
<accession>A0A1B0BPZ0</accession>
<dbReference type="EMBL" id="JXJN01018257">
    <property type="status" value="NOT_ANNOTATED_CDS"/>
    <property type="molecule type" value="Genomic_DNA"/>
</dbReference>
<keyword evidence="2" id="KW-1185">Reference proteome</keyword>
<name>A0A1B0BPZ0_9MUSC</name>
<reference evidence="1" key="2">
    <citation type="submission" date="2020-05" db="UniProtKB">
        <authorList>
            <consortium name="EnsemblMetazoa"/>
        </authorList>
    </citation>
    <scope>IDENTIFICATION</scope>
    <source>
        <strain evidence="1">IAEA</strain>
    </source>
</reference>
<sequence>NPSCCATTLDDISALVQDIKWYTNLHNIAPRAVLGLVTTFRFVATSVAKLMKVALISASCLAYDFHDEFTIDINKSLH</sequence>
<organism evidence="1 2">
    <name type="scientific">Glossina palpalis gambiensis</name>
    <dbReference type="NCBI Taxonomy" id="67801"/>
    <lineage>
        <taxon>Eukaryota</taxon>
        <taxon>Metazoa</taxon>
        <taxon>Ecdysozoa</taxon>
        <taxon>Arthropoda</taxon>
        <taxon>Hexapoda</taxon>
        <taxon>Insecta</taxon>
        <taxon>Pterygota</taxon>
        <taxon>Neoptera</taxon>
        <taxon>Endopterygota</taxon>
        <taxon>Diptera</taxon>
        <taxon>Brachycera</taxon>
        <taxon>Muscomorpha</taxon>
        <taxon>Hippoboscoidea</taxon>
        <taxon>Glossinidae</taxon>
        <taxon>Glossina</taxon>
    </lineage>
</organism>
<evidence type="ECO:0000313" key="2">
    <source>
        <dbReference type="Proteomes" id="UP000092460"/>
    </source>
</evidence>
<dbReference type="AlphaFoldDB" id="A0A1B0BPZ0"/>
<evidence type="ECO:0000313" key="1">
    <source>
        <dbReference type="EnsemblMetazoa" id="GPPI036898-PA"/>
    </source>
</evidence>
<dbReference type="VEuPathDB" id="VectorBase:GPPI036898"/>